<name>A0A1H4K0W7_9BACT</name>
<dbReference type="Proteomes" id="UP000182409">
    <property type="component" value="Unassembled WGS sequence"/>
</dbReference>
<protein>
    <submittedName>
        <fullName evidence="1">Uncharacterized protein</fullName>
    </submittedName>
</protein>
<dbReference type="AlphaFoldDB" id="A0A1H4K0W7"/>
<gene>
    <name evidence="1" type="ORF">SAMN05443244_0929</name>
</gene>
<organism evidence="1 2">
    <name type="scientific">Terriglobus roseus</name>
    <dbReference type="NCBI Taxonomy" id="392734"/>
    <lineage>
        <taxon>Bacteria</taxon>
        <taxon>Pseudomonadati</taxon>
        <taxon>Acidobacteriota</taxon>
        <taxon>Terriglobia</taxon>
        <taxon>Terriglobales</taxon>
        <taxon>Acidobacteriaceae</taxon>
        <taxon>Terriglobus</taxon>
    </lineage>
</organism>
<evidence type="ECO:0000313" key="2">
    <source>
        <dbReference type="Proteomes" id="UP000182409"/>
    </source>
</evidence>
<sequence length="83" mass="8804">MPGGTLHAKRIDHNNSEVFLQSDGERSSLQVVKTTELLLAAARHSSAVSFDVFYGSLASIGSYVALTTSETDAIAEDLSLSFA</sequence>
<accession>A0A1H4K0W7</accession>
<dbReference type="RefSeq" id="WP_074652556.1">
    <property type="nucleotide sequence ID" value="NZ_FNSD01000001.1"/>
</dbReference>
<reference evidence="1 2" key="1">
    <citation type="submission" date="2016-10" db="EMBL/GenBank/DDBJ databases">
        <authorList>
            <person name="de Groot N.N."/>
        </authorList>
    </citation>
    <scope>NUCLEOTIDE SEQUENCE [LARGE SCALE GENOMIC DNA]</scope>
    <source>
        <strain evidence="1 2">AB35.6</strain>
    </source>
</reference>
<dbReference type="EMBL" id="FNSD01000001">
    <property type="protein sequence ID" value="SEB51936.1"/>
    <property type="molecule type" value="Genomic_DNA"/>
</dbReference>
<dbReference type="OrthoDB" id="122655at2"/>
<proteinExistence type="predicted"/>
<evidence type="ECO:0000313" key="1">
    <source>
        <dbReference type="EMBL" id="SEB51936.1"/>
    </source>
</evidence>